<dbReference type="EMBL" id="CAMXCT010003835">
    <property type="protein sequence ID" value="CAI4006484.1"/>
    <property type="molecule type" value="Genomic_DNA"/>
</dbReference>
<evidence type="ECO:0000313" key="2">
    <source>
        <dbReference type="EMBL" id="CAL4793796.1"/>
    </source>
</evidence>
<evidence type="ECO:0008006" key="4">
    <source>
        <dbReference type="Google" id="ProtNLM"/>
    </source>
</evidence>
<reference evidence="1" key="1">
    <citation type="submission" date="2022-10" db="EMBL/GenBank/DDBJ databases">
        <authorList>
            <person name="Chen Y."/>
            <person name="Dougan E. K."/>
            <person name="Chan C."/>
            <person name="Rhodes N."/>
            <person name="Thang M."/>
        </authorList>
    </citation>
    <scope>NUCLEOTIDE SEQUENCE</scope>
</reference>
<comment type="caution">
    <text evidence="1">The sequence shown here is derived from an EMBL/GenBank/DDBJ whole genome shotgun (WGS) entry which is preliminary data.</text>
</comment>
<gene>
    <name evidence="1" type="ORF">C1SCF055_LOCUS32123</name>
</gene>
<evidence type="ECO:0000313" key="3">
    <source>
        <dbReference type="Proteomes" id="UP001152797"/>
    </source>
</evidence>
<evidence type="ECO:0000313" key="1">
    <source>
        <dbReference type="EMBL" id="CAI4006484.1"/>
    </source>
</evidence>
<dbReference type="Proteomes" id="UP001152797">
    <property type="component" value="Unassembled WGS sequence"/>
</dbReference>
<reference evidence="2 3" key="2">
    <citation type="submission" date="2024-05" db="EMBL/GenBank/DDBJ databases">
        <authorList>
            <person name="Chen Y."/>
            <person name="Shah S."/>
            <person name="Dougan E. K."/>
            <person name="Thang M."/>
            <person name="Chan C."/>
        </authorList>
    </citation>
    <scope>NUCLEOTIDE SEQUENCE [LARGE SCALE GENOMIC DNA]</scope>
</reference>
<dbReference type="EMBL" id="CAMXCT030003835">
    <property type="protein sequence ID" value="CAL4793796.1"/>
    <property type="molecule type" value="Genomic_DNA"/>
</dbReference>
<dbReference type="AlphaFoldDB" id="A0A9P1DCF4"/>
<keyword evidence="3" id="KW-1185">Reference proteome</keyword>
<proteinExistence type="predicted"/>
<name>A0A9P1DCF4_9DINO</name>
<protein>
    <recommendedName>
        <fullName evidence="4">C3H1-type domain-containing protein</fullName>
    </recommendedName>
</protein>
<dbReference type="EMBL" id="CAMXCT020003835">
    <property type="protein sequence ID" value="CAL1159859.1"/>
    <property type="molecule type" value="Genomic_DNA"/>
</dbReference>
<accession>A0A9P1DCF4</accession>
<sequence>MLVTQKQYRSCIVTMAGFRYQMTFIDEVAEPTAEVIRAKSCPPVLKTPKMTTDATSLGLMHEQERLALQVSKLQERSQLLSTFEGAVRPNDTGARRGEAIPSLGSYGHPNICRRPCILMMRGTCQKGADCGFCHLAHEARIPSFDKQQRDFLKLLPPVTFLEMILPYVRKTVEASELPGACRVLQLLESEIVVRATGGTTVQRTPRKIRYVLERMSLANLVSLICSLKGWLWRGAQSEEDIMTFIDEVAEPAAEVIRAKSCPPVLKSPKMTKDATSLDLIHQRKRLALQVSKLQERSQLLSTFEEAVRPNDTGARRGEAIPSLGSYGHPNICRRPCILMVRGTCQKGADCGFCHLAHEARVPSFDKQQRDFLKLLPPVTFLEMILPYVRKTVEASELPGACRVLQLLESEIVVRATGGTTVQRTPRKIRYVLEQMSLANLVSLICSTLRGRFPKLIAIELNNLRETAKILES</sequence>
<dbReference type="OrthoDB" id="412791at2759"/>
<organism evidence="1">
    <name type="scientific">Cladocopium goreaui</name>
    <dbReference type="NCBI Taxonomy" id="2562237"/>
    <lineage>
        <taxon>Eukaryota</taxon>
        <taxon>Sar</taxon>
        <taxon>Alveolata</taxon>
        <taxon>Dinophyceae</taxon>
        <taxon>Suessiales</taxon>
        <taxon>Symbiodiniaceae</taxon>
        <taxon>Cladocopium</taxon>
    </lineage>
</organism>